<organism evidence="1 2">
    <name type="scientific">Catellicoccus marimammalium M35/04/3</name>
    <dbReference type="NCBI Taxonomy" id="1234409"/>
    <lineage>
        <taxon>Bacteria</taxon>
        <taxon>Bacillati</taxon>
        <taxon>Bacillota</taxon>
        <taxon>Bacilli</taxon>
        <taxon>Lactobacillales</taxon>
        <taxon>Enterococcaceae</taxon>
        <taxon>Catellicoccus</taxon>
    </lineage>
</organism>
<evidence type="ECO:0000313" key="1">
    <source>
        <dbReference type="EMBL" id="EKU27955.1"/>
    </source>
</evidence>
<dbReference type="Pfam" id="PF05389">
    <property type="entry name" value="MecA"/>
    <property type="match status" value="1"/>
</dbReference>
<sequence>MRYRKLDPDTLIIYFSKRDMEKYHIDFSLFMNANKEKEAQDELCRLIKLVDKEGDFAKEGQLSVQMLPTKENSGIVLKVRKFDLDEDIQNPEELLQELLGNLSQKEAQEKMMSEVKEILSVVEELIKEEEEEERRFYENWRPALQLSSPNLNDLVKVAKMNGPWHMFRQTLTYGNGRYRLLSYYKKGIDRDDVYDDILLMNEQCTPTLFETTKEIPDISKEIELNKGRKDGIFQSLNQYF</sequence>
<dbReference type="STRING" id="1234409.C683_0087"/>
<dbReference type="OrthoDB" id="2040154at2"/>
<dbReference type="Proteomes" id="UP000016057">
    <property type="component" value="Unassembled WGS sequence"/>
</dbReference>
<dbReference type="InterPro" id="IPR008681">
    <property type="entry name" value="Neg-reg_MecA"/>
</dbReference>
<proteinExistence type="predicted"/>
<protein>
    <submittedName>
        <fullName evidence="1">Uncharacterized protein</fullName>
    </submittedName>
</protein>
<name>K8ZAJ5_9ENTE</name>
<accession>K8ZAJ5</accession>
<dbReference type="EMBL" id="AMYT01000003">
    <property type="protein sequence ID" value="EKU27955.1"/>
    <property type="molecule type" value="Genomic_DNA"/>
</dbReference>
<dbReference type="AlphaFoldDB" id="K8ZAJ5"/>
<gene>
    <name evidence="1" type="ORF">C683_0087</name>
</gene>
<keyword evidence="2" id="KW-1185">Reference proteome</keyword>
<dbReference type="RefSeq" id="WP_009488108.1">
    <property type="nucleotide sequence ID" value="NZ_AMYT01000003.1"/>
</dbReference>
<reference evidence="1 2" key="1">
    <citation type="journal article" date="2013" name="Genome Announc.">
        <title>Draft Genome Sequence of Catellicoccus marimammalium, a Novel Species Commonly Found in Gull Feces.</title>
        <authorList>
            <person name="Weigand M.R."/>
            <person name="Ryu H."/>
            <person name="Bozcek L."/>
            <person name="Konstantinidis K.T."/>
            <person name="Santo Domingo J.W."/>
        </authorList>
    </citation>
    <scope>NUCLEOTIDE SEQUENCE [LARGE SCALE GENOMIC DNA]</scope>
    <source>
        <strain evidence="1 2">M35/04/3</strain>
    </source>
</reference>
<comment type="caution">
    <text evidence="1">The sequence shown here is derived from an EMBL/GenBank/DDBJ whole genome shotgun (WGS) entry which is preliminary data.</text>
</comment>
<evidence type="ECO:0000313" key="2">
    <source>
        <dbReference type="Proteomes" id="UP000016057"/>
    </source>
</evidence>